<dbReference type="RefSeq" id="WP_005040972.1">
    <property type="nucleotide sequence ID" value="NZ_AOME01000026.1"/>
</dbReference>
<dbReference type="AlphaFoldDB" id="M0N9Q8"/>
<keyword evidence="3" id="KW-0479">Metal-binding</keyword>
<evidence type="ECO:0000256" key="5">
    <source>
        <dbReference type="ARBA" id="ARBA00022833"/>
    </source>
</evidence>
<dbReference type="GO" id="GO:0005524">
    <property type="term" value="F:ATP binding"/>
    <property type="evidence" value="ECO:0007669"/>
    <property type="project" value="UniProtKB-KW"/>
</dbReference>
<organism evidence="11 12">
    <name type="scientific">Halococcus salifodinae DSM 8989</name>
    <dbReference type="NCBI Taxonomy" id="1227456"/>
    <lineage>
        <taxon>Archaea</taxon>
        <taxon>Methanobacteriati</taxon>
        <taxon>Methanobacteriota</taxon>
        <taxon>Stenosarchaea group</taxon>
        <taxon>Halobacteria</taxon>
        <taxon>Halobacteriales</taxon>
        <taxon>Halococcaceae</taxon>
        <taxon>Halococcus</taxon>
    </lineage>
</organism>
<dbReference type="InterPro" id="IPR014729">
    <property type="entry name" value="Rossmann-like_a/b/a_fold"/>
</dbReference>
<keyword evidence="6" id="KW-0067">ATP-binding</keyword>
<evidence type="ECO:0000256" key="9">
    <source>
        <dbReference type="ARBA" id="ARBA00039149"/>
    </source>
</evidence>
<dbReference type="Pfam" id="PF06508">
    <property type="entry name" value="QueC"/>
    <property type="match status" value="1"/>
</dbReference>
<dbReference type="InterPro" id="IPR018317">
    <property type="entry name" value="QueC"/>
</dbReference>
<evidence type="ECO:0000256" key="4">
    <source>
        <dbReference type="ARBA" id="ARBA00022741"/>
    </source>
</evidence>
<dbReference type="STRING" id="1227456.C450_05340"/>
<comment type="caution">
    <text evidence="11">The sequence shown here is derived from an EMBL/GenBank/DDBJ whole genome shotgun (WGS) entry which is preliminary data.</text>
</comment>
<dbReference type="SUPFAM" id="SSF52402">
    <property type="entry name" value="Adenine nucleotide alpha hydrolases-like"/>
    <property type="match status" value="1"/>
</dbReference>
<evidence type="ECO:0000256" key="8">
    <source>
        <dbReference type="ARBA" id="ARBA00037993"/>
    </source>
</evidence>
<comment type="catalytic activity">
    <reaction evidence="10">
        <text>7-carboxy-7-carbaguanine + NH4(+) + 2 ATP = 7-cyano-7-carbaguanine + 2 AMP + 2 diphosphate + 2 H(+)</text>
        <dbReference type="Rhea" id="RHEA:27982"/>
        <dbReference type="ChEBI" id="CHEBI:15378"/>
        <dbReference type="ChEBI" id="CHEBI:28938"/>
        <dbReference type="ChEBI" id="CHEBI:30616"/>
        <dbReference type="ChEBI" id="CHEBI:33019"/>
        <dbReference type="ChEBI" id="CHEBI:45075"/>
        <dbReference type="ChEBI" id="CHEBI:61036"/>
        <dbReference type="ChEBI" id="CHEBI:456215"/>
        <dbReference type="EC" id="6.3.4.20"/>
    </reaction>
</comment>
<dbReference type="GO" id="GO:0016874">
    <property type="term" value="F:ligase activity"/>
    <property type="evidence" value="ECO:0007669"/>
    <property type="project" value="UniProtKB-KW"/>
</dbReference>
<dbReference type="PANTHER" id="PTHR42914:SF1">
    <property type="entry name" value="7-CYANO-7-DEAZAGUANINE SYNTHASE"/>
    <property type="match status" value="1"/>
</dbReference>
<evidence type="ECO:0000313" key="11">
    <source>
        <dbReference type="EMBL" id="EMA54692.1"/>
    </source>
</evidence>
<dbReference type="CDD" id="cd01995">
    <property type="entry name" value="QueC-like"/>
    <property type="match status" value="1"/>
</dbReference>
<evidence type="ECO:0000313" key="12">
    <source>
        <dbReference type="Proteomes" id="UP000011625"/>
    </source>
</evidence>
<dbReference type="Proteomes" id="UP000011625">
    <property type="component" value="Unassembled WGS sequence"/>
</dbReference>
<proteinExistence type="inferred from homology"/>
<comment type="function">
    <text evidence="7">Catalyzes the ATP-dependent conversion of 7-carboxy-7-deazaguanine (CDG) to 7-cyano-7-deazaguanine (preQ(0)).</text>
</comment>
<reference evidence="11 12" key="1">
    <citation type="journal article" date="2014" name="PLoS Genet.">
        <title>Phylogenetically driven sequencing of extremely halophilic archaea reveals strategies for static and dynamic osmo-response.</title>
        <authorList>
            <person name="Becker E.A."/>
            <person name="Seitzer P.M."/>
            <person name="Tritt A."/>
            <person name="Larsen D."/>
            <person name="Krusor M."/>
            <person name="Yao A.I."/>
            <person name="Wu D."/>
            <person name="Madern D."/>
            <person name="Eisen J.A."/>
            <person name="Darling A.E."/>
            <person name="Facciotti M.T."/>
        </authorList>
    </citation>
    <scope>NUCLEOTIDE SEQUENCE [LARGE SCALE GENOMIC DNA]</scope>
    <source>
        <strain evidence="11 12">DSM 8989</strain>
    </source>
</reference>
<keyword evidence="2" id="KW-0436">Ligase</keyword>
<dbReference type="PANTHER" id="PTHR42914">
    <property type="entry name" value="7-CYANO-7-DEAZAGUANINE SYNTHASE"/>
    <property type="match status" value="1"/>
</dbReference>
<evidence type="ECO:0000256" key="1">
    <source>
        <dbReference type="ARBA" id="ARBA00005061"/>
    </source>
</evidence>
<dbReference type="PIRSF" id="PIRSF006293">
    <property type="entry name" value="ExsB"/>
    <property type="match status" value="1"/>
</dbReference>
<protein>
    <recommendedName>
        <fullName evidence="9">7-cyano-7-deazaguanine synthase</fullName>
        <ecNumber evidence="9">6.3.4.20</ecNumber>
    </recommendedName>
</protein>
<sequence>MHDNNSSESKAFVLLSGGIDSAVCLKKASEEHDSVAAIHIDYGQQTEDIERANAEKQADGLDIPLYTCNYRAVFSEFAEGTIEDKEYDREHTTDDDHSVGYVPQRNLHFLTTAAAIAEHNSETGEDIVLYHGAQQNDGEDYPDCRPTFLEVAENAINKSTDQHMIRINTPIINHSKPEVLQLGERLEVDWKVTFSCYNDENGDPCGECPACIEREEAFEKAGISDPLT</sequence>
<evidence type="ECO:0000256" key="6">
    <source>
        <dbReference type="ARBA" id="ARBA00022840"/>
    </source>
</evidence>
<comment type="similarity">
    <text evidence="8">Belongs to the QueC family.</text>
</comment>
<dbReference type="EMBL" id="AOME01000026">
    <property type="protein sequence ID" value="EMA54692.1"/>
    <property type="molecule type" value="Genomic_DNA"/>
</dbReference>
<keyword evidence="12" id="KW-1185">Reference proteome</keyword>
<evidence type="ECO:0000256" key="3">
    <source>
        <dbReference type="ARBA" id="ARBA00022723"/>
    </source>
</evidence>
<accession>M0N9Q8</accession>
<keyword evidence="4" id="KW-0547">Nucleotide-binding</keyword>
<name>M0N9Q8_9EURY</name>
<dbReference type="GO" id="GO:0046872">
    <property type="term" value="F:metal ion binding"/>
    <property type="evidence" value="ECO:0007669"/>
    <property type="project" value="UniProtKB-KW"/>
</dbReference>
<dbReference type="Gene3D" id="3.40.50.620">
    <property type="entry name" value="HUPs"/>
    <property type="match status" value="1"/>
</dbReference>
<gene>
    <name evidence="11" type="ORF">C450_05340</name>
</gene>
<evidence type="ECO:0000256" key="2">
    <source>
        <dbReference type="ARBA" id="ARBA00022598"/>
    </source>
</evidence>
<dbReference type="PATRIC" id="fig|1227456.3.peg.1086"/>
<evidence type="ECO:0000256" key="10">
    <source>
        <dbReference type="ARBA" id="ARBA00047890"/>
    </source>
</evidence>
<keyword evidence="5" id="KW-0862">Zinc</keyword>
<evidence type="ECO:0000256" key="7">
    <source>
        <dbReference type="ARBA" id="ARBA00037768"/>
    </source>
</evidence>
<dbReference type="EC" id="6.3.4.20" evidence="9"/>
<comment type="pathway">
    <text evidence="1">Purine metabolism; 7-cyano-7-deazaguanine biosynthesis.</text>
</comment>